<keyword evidence="9 14" id="KW-0472">Membrane</keyword>
<dbReference type="Pfam" id="PF21381">
    <property type="entry name" value="MCLN_ECD"/>
    <property type="match status" value="1"/>
</dbReference>
<dbReference type="InterPro" id="IPR012337">
    <property type="entry name" value="RNaseH-like_sf"/>
</dbReference>
<dbReference type="InterPro" id="IPR043502">
    <property type="entry name" value="DNA/RNA_pol_sf"/>
</dbReference>
<keyword evidence="19" id="KW-1185">Reference proteome</keyword>
<evidence type="ECO:0000313" key="19">
    <source>
        <dbReference type="Proteomes" id="UP000440578"/>
    </source>
</evidence>
<organism evidence="18 19">
    <name type="scientific">Amphibalanus amphitrite</name>
    <name type="common">Striped barnacle</name>
    <name type="synonym">Balanus amphitrite</name>
    <dbReference type="NCBI Taxonomy" id="1232801"/>
    <lineage>
        <taxon>Eukaryota</taxon>
        <taxon>Metazoa</taxon>
        <taxon>Ecdysozoa</taxon>
        <taxon>Arthropoda</taxon>
        <taxon>Crustacea</taxon>
        <taxon>Multicrustacea</taxon>
        <taxon>Cirripedia</taxon>
        <taxon>Thoracica</taxon>
        <taxon>Thoracicalcarea</taxon>
        <taxon>Balanomorpha</taxon>
        <taxon>Balanoidea</taxon>
        <taxon>Balanidae</taxon>
        <taxon>Amphibalaninae</taxon>
        <taxon>Amphibalanus</taxon>
    </lineage>
</organism>
<evidence type="ECO:0000256" key="14">
    <source>
        <dbReference type="SAM" id="Phobius"/>
    </source>
</evidence>
<dbReference type="SUPFAM" id="SSF56672">
    <property type="entry name" value="DNA/RNA polymerases"/>
    <property type="match status" value="1"/>
</dbReference>
<dbReference type="GO" id="GO:0005765">
    <property type="term" value="C:lysosomal membrane"/>
    <property type="evidence" value="ECO:0007669"/>
    <property type="project" value="TreeGrafter"/>
</dbReference>
<dbReference type="FunFam" id="1.10.340.70:FF:000003">
    <property type="entry name" value="Protein CBG25708"/>
    <property type="match status" value="1"/>
</dbReference>
<accession>A0A6A4VUW2</accession>
<evidence type="ECO:0000259" key="15">
    <source>
        <dbReference type="Pfam" id="PF08016"/>
    </source>
</evidence>
<feature type="domain" description="Polycystin cation channel PKD1/PKD2" evidence="15">
    <location>
        <begin position="656"/>
        <end position="790"/>
    </location>
</feature>
<evidence type="ECO:0000256" key="13">
    <source>
        <dbReference type="SAM" id="MobiDB-lite"/>
    </source>
</evidence>
<dbReference type="Gene3D" id="1.10.340.70">
    <property type="match status" value="1"/>
</dbReference>
<evidence type="ECO:0000256" key="10">
    <source>
        <dbReference type="ARBA" id="ARBA00023157"/>
    </source>
</evidence>
<keyword evidence="3" id="KW-0813">Transport</keyword>
<evidence type="ECO:0000256" key="8">
    <source>
        <dbReference type="ARBA" id="ARBA00023065"/>
    </source>
</evidence>
<dbReference type="InterPro" id="IPR049134">
    <property type="entry name" value="MCLN_ECD"/>
</dbReference>
<evidence type="ECO:0000256" key="7">
    <source>
        <dbReference type="ARBA" id="ARBA00022989"/>
    </source>
</evidence>
<feature type="domain" description="Mucolipin extracytosolic" evidence="17">
    <location>
        <begin position="352"/>
        <end position="544"/>
    </location>
</feature>
<evidence type="ECO:0000256" key="9">
    <source>
        <dbReference type="ARBA" id="ARBA00023136"/>
    </source>
</evidence>
<sequence>MHSLQEPQDEKGLRAFLGATGYHARFMPRYSDLVEPLRAALRADKFEWSPALSSAVQRVRDELSVHGQLLLRGDRLVVPAALRERVLTNAHAGHQGVVRTKQRLRERFWWPRLDRQVRDLLKSCEVCSQHDGHVRRERPPLQPIPLPDGPWQRLMVDVIGPMRGPSSERYGIVLVDMYSRWPEVALCQDATADSICQFLETVFAREGVPVLSQRRQSVPPLTSMRPRAAAVGVAMIGSPAVVSARLSPSPSPCPSPVLRRRQSAASRNVTADPGSHCGSTGQGRFEHFPADDPAQQAAGERVRRKLQFFFMNPIEKYRARKKLPFKLSLQIFKVVLITIQLSLFATSRLAHVSFLENTQFSLDHLFILGWDVTREVNVYPPGAGPLAVYSQQSYFETLDFAVNAYHNLDNLTVSGIGYTDDTVPPVRLCLDGYRRARVFPTNLSYAFDAHVRQRCLDLRPTPVEIQNHNFSTRAFLGKHDFNVSFVALTRTTLSFALNAVRLKEMIPANEPDCYRLQAALVLENGGQDGRMLVRMNVESHLKPCNGNLETSGDGAPLKVFFTIISLLVIAVCISSFAMCMRSMYRAQLLRIETVSLLHEHFEYDLTYEEQLRFLNLWYVLIIINDGLIVFASLIHIQLDIDLIPSPIGVETWNLCAVVLGAGNLLVWVGMLRYFSFFKSYNVLILTVKSAMPSVLRFSVCATISYAGFVFCGWLVLAPYHLKFRTISKTSETLFSLMNGDDMFATFAQVWPRSSMIYWFSKLYIYVFIFFFIYVVISLMISIIMDSYETIKAFYRDGFPMSPLDEFLAVRRSAPETGVYREDEDDCSLRQLCCCVRRRGDADRQPIIAAVDDNGVTAEPPLLRTPQDHDAGDITVALPLDPARPGLPYSHPVASFPSRGGRGGAVIPGPVGLLVRLVMLPDSSILGSTAGRGHIGRGHIENQRDLRPPAVHIDEHNAVALRRRTSHGTDHVHHEALPRSIWEWDGLEGRPLPPHVPIVLRADLTALQQVTHLPVQARPPETLTKPLFCADHPLVARVRVSQNALAQRRWHHQPVTAEQQLAMYGQLVPYLKETSCSGVNVPLAGPLPGHVPTDDAETLVGRRGVTELLLRDGCCHRQSCNLEIVIIRPPGLGYRQP</sequence>
<dbReference type="PANTHER" id="PTHR12127:SF7">
    <property type="entry name" value="SD02261P"/>
    <property type="match status" value="1"/>
</dbReference>
<reference evidence="18 19" key="1">
    <citation type="submission" date="2019-07" db="EMBL/GenBank/DDBJ databases">
        <title>Draft genome assembly of a fouling barnacle, Amphibalanus amphitrite (Darwin, 1854): The first reference genome for Thecostraca.</title>
        <authorList>
            <person name="Kim W."/>
        </authorList>
    </citation>
    <scope>NUCLEOTIDE SEQUENCE [LARGE SCALE GENOMIC DNA]</scope>
    <source>
        <strain evidence="18">SNU_AA5</strain>
        <tissue evidence="18">Soma without cirri and trophi</tissue>
    </source>
</reference>
<evidence type="ECO:0000259" key="16">
    <source>
        <dbReference type="Pfam" id="PF17921"/>
    </source>
</evidence>
<comment type="caution">
    <text evidence="18">The sequence shown here is derived from an EMBL/GenBank/DDBJ whole genome shotgun (WGS) entry which is preliminary data.</text>
</comment>
<gene>
    <name evidence="18" type="primary">MCOLN2</name>
    <name evidence="18" type="ORF">FJT64_007320</name>
</gene>
<dbReference type="GO" id="GO:0010008">
    <property type="term" value="C:endosome membrane"/>
    <property type="evidence" value="ECO:0007669"/>
    <property type="project" value="UniProtKB-SubCell"/>
</dbReference>
<dbReference type="AlphaFoldDB" id="A0A6A4VUW2"/>
<keyword evidence="11" id="KW-0407">Ion channel</keyword>
<dbReference type="Gene3D" id="3.30.420.10">
    <property type="entry name" value="Ribonuclease H-like superfamily/Ribonuclease H"/>
    <property type="match status" value="1"/>
</dbReference>
<dbReference type="GO" id="GO:0003676">
    <property type="term" value="F:nucleic acid binding"/>
    <property type="evidence" value="ECO:0007669"/>
    <property type="project" value="InterPro"/>
</dbReference>
<proteinExistence type="predicted"/>
<dbReference type="OrthoDB" id="6381096at2759"/>
<feature type="transmembrane region" description="Helical" evidence="14">
    <location>
        <begin position="651"/>
        <end position="674"/>
    </location>
</feature>
<dbReference type="InterPro" id="IPR041588">
    <property type="entry name" value="Integrase_H2C2"/>
</dbReference>
<evidence type="ECO:0000256" key="3">
    <source>
        <dbReference type="ARBA" id="ARBA00022448"/>
    </source>
</evidence>
<protein>
    <submittedName>
        <fullName evidence="18">Mucolipin-2</fullName>
    </submittedName>
</protein>
<comment type="subcellular location">
    <subcellularLocation>
        <location evidence="2">Cell membrane</location>
        <topology evidence="2">Multi-pass membrane protein</topology>
    </subcellularLocation>
    <subcellularLocation>
        <location evidence="1">Endosome membrane</location>
        <topology evidence="1">Multi-pass membrane protein</topology>
    </subcellularLocation>
</comment>
<evidence type="ECO:0000256" key="2">
    <source>
        <dbReference type="ARBA" id="ARBA00004651"/>
    </source>
</evidence>
<dbReference type="InterPro" id="IPR039031">
    <property type="entry name" value="Mucolipin"/>
</dbReference>
<dbReference type="SUPFAM" id="SSF53098">
    <property type="entry name" value="Ribonuclease H-like"/>
    <property type="match status" value="1"/>
</dbReference>
<dbReference type="GO" id="GO:0072345">
    <property type="term" value="F:NAADP-sensitive calcium-release channel activity"/>
    <property type="evidence" value="ECO:0007669"/>
    <property type="project" value="TreeGrafter"/>
</dbReference>
<evidence type="ECO:0000256" key="4">
    <source>
        <dbReference type="ARBA" id="ARBA00022475"/>
    </source>
</evidence>
<dbReference type="GO" id="GO:0005886">
    <property type="term" value="C:plasma membrane"/>
    <property type="evidence" value="ECO:0007669"/>
    <property type="project" value="UniProtKB-SubCell"/>
</dbReference>
<feature type="transmembrane region" description="Helical" evidence="14">
    <location>
        <begin position="762"/>
        <end position="784"/>
    </location>
</feature>
<keyword evidence="7 14" id="KW-1133">Transmembrane helix</keyword>
<name>A0A6A4VUW2_AMPAM</name>
<dbReference type="PANTHER" id="PTHR12127">
    <property type="entry name" value="MUCOLIPIN"/>
    <property type="match status" value="1"/>
</dbReference>
<dbReference type="InterPro" id="IPR036397">
    <property type="entry name" value="RNaseH_sf"/>
</dbReference>
<dbReference type="CDD" id="cd21050">
    <property type="entry name" value="ELD_TRPML"/>
    <property type="match status" value="1"/>
</dbReference>
<feature type="domain" description="Integrase zinc-binding" evidence="16">
    <location>
        <begin position="78"/>
        <end position="130"/>
    </location>
</feature>
<dbReference type="Pfam" id="PF08016">
    <property type="entry name" value="PKD_channel"/>
    <property type="match status" value="1"/>
</dbReference>
<evidence type="ECO:0000256" key="11">
    <source>
        <dbReference type="ARBA" id="ARBA00023303"/>
    </source>
</evidence>
<feature type="transmembrane region" description="Helical" evidence="14">
    <location>
        <begin position="559"/>
        <end position="580"/>
    </location>
</feature>
<dbReference type="InterPro" id="IPR013122">
    <property type="entry name" value="PKD1_2_channel"/>
</dbReference>
<comment type="catalytic activity">
    <reaction evidence="12">
        <text>Ca(2+)(in) = Ca(2+)(out)</text>
        <dbReference type="Rhea" id="RHEA:29671"/>
        <dbReference type="ChEBI" id="CHEBI:29108"/>
    </reaction>
</comment>
<keyword evidence="4" id="KW-1003">Cell membrane</keyword>
<keyword evidence="8" id="KW-0406">Ion transport</keyword>
<feature type="region of interest" description="Disordered" evidence="13">
    <location>
        <begin position="252"/>
        <end position="296"/>
    </location>
</feature>
<evidence type="ECO:0000256" key="1">
    <source>
        <dbReference type="ARBA" id="ARBA00004337"/>
    </source>
</evidence>
<feature type="transmembrane region" description="Helical" evidence="14">
    <location>
        <begin position="616"/>
        <end position="636"/>
    </location>
</feature>
<feature type="transmembrane region" description="Helical" evidence="14">
    <location>
        <begin position="694"/>
        <end position="716"/>
    </location>
</feature>
<dbReference type="GO" id="GO:0042575">
    <property type="term" value="C:DNA polymerase complex"/>
    <property type="evidence" value="ECO:0007669"/>
    <property type="project" value="UniProtKB-ARBA"/>
</dbReference>
<keyword evidence="5 14" id="KW-0812">Transmembrane</keyword>
<dbReference type="EMBL" id="VIIS01001636">
    <property type="protein sequence ID" value="KAF0295190.1"/>
    <property type="molecule type" value="Genomic_DNA"/>
</dbReference>
<keyword evidence="10" id="KW-1015">Disulfide bond</keyword>
<evidence type="ECO:0000256" key="6">
    <source>
        <dbReference type="ARBA" id="ARBA00022753"/>
    </source>
</evidence>
<keyword evidence="6" id="KW-0967">Endosome</keyword>
<dbReference type="Pfam" id="PF17921">
    <property type="entry name" value="Integrase_H2C2"/>
    <property type="match status" value="1"/>
</dbReference>
<dbReference type="GO" id="GO:0071897">
    <property type="term" value="P:DNA biosynthetic process"/>
    <property type="evidence" value="ECO:0007669"/>
    <property type="project" value="UniProtKB-ARBA"/>
</dbReference>
<evidence type="ECO:0000313" key="18">
    <source>
        <dbReference type="EMBL" id="KAF0295190.1"/>
    </source>
</evidence>
<evidence type="ECO:0000256" key="5">
    <source>
        <dbReference type="ARBA" id="ARBA00022692"/>
    </source>
</evidence>
<evidence type="ECO:0000256" key="12">
    <source>
        <dbReference type="ARBA" id="ARBA00036634"/>
    </source>
</evidence>
<evidence type="ECO:0000259" key="17">
    <source>
        <dbReference type="Pfam" id="PF21381"/>
    </source>
</evidence>
<dbReference type="Proteomes" id="UP000440578">
    <property type="component" value="Unassembled WGS sequence"/>
</dbReference>